<evidence type="ECO:0000313" key="6">
    <source>
        <dbReference type="Proteomes" id="UP000033684"/>
    </source>
</evidence>
<feature type="domain" description="Cadherin" evidence="4">
    <location>
        <begin position="971"/>
        <end position="1070"/>
    </location>
</feature>
<dbReference type="OrthoDB" id="9813456at2"/>
<evidence type="ECO:0000256" key="3">
    <source>
        <dbReference type="ARBA" id="ARBA00023180"/>
    </source>
</evidence>
<gene>
    <name evidence="5" type="ORF">VZ94_14490</name>
</gene>
<dbReference type="Pfam" id="PF17803">
    <property type="entry name" value="Cadherin_4"/>
    <property type="match status" value="1"/>
</dbReference>
<accession>A0A0F3IGN1</accession>
<evidence type="ECO:0000259" key="4">
    <source>
        <dbReference type="PROSITE" id="PS50268"/>
    </source>
</evidence>
<dbReference type="Proteomes" id="UP000033684">
    <property type="component" value="Unassembled WGS sequence"/>
</dbReference>
<proteinExistence type="predicted"/>
<keyword evidence="1" id="KW-0732">Signal</keyword>
<dbReference type="Pfam" id="PF16184">
    <property type="entry name" value="Cadherin_3"/>
    <property type="match status" value="6"/>
</dbReference>
<dbReference type="GO" id="GO:0016020">
    <property type="term" value="C:membrane"/>
    <property type="evidence" value="ECO:0007669"/>
    <property type="project" value="InterPro"/>
</dbReference>
<dbReference type="PATRIC" id="fig|1632867.3.peg.1308"/>
<sequence>MTALLTLTKNVSITVTAVNDAPTAVNDSAAINEDAVSVTGNVLTNDTDVDSVYGDTKLVIGATVGTVSGPVVSGVGVALIGSYGTLTVNSDGSYSYELNNSLAAVQALALGEQITDDFTYTMQDTAGEKSTAGLTVTITGTNDAPVVVSGTPVLPSIPENATEAENPGVLISDFLVSVVVGDLATDIDNGTALGISLDSSSIDTAMTGHLEYQLNGSSTWVSIPTGVLGSPVTLAADTKIRFVADASATDANESGVVTLSYHAWDGITTSAGSLTADLAVSSRNDTPTLTAVPLTLSETTAAFITSTQFPLTDPDNTNLQILYRLESVPANGVLYKNGVAMTAGTLFSQADIAAGNVIRYQYTGSELSSAGTDSFTFSVRDGAGGVLGGTGGAVGDTTPRTFNINISDVNAQINITGTTQNVLELVNPGDHTDLSLGMSDADGNPALMALTIDSLPNPVVGKLQYWDGAAYADVTVGMQFTQAELAANPLRFVSTGAEPSLFPTASFNVSASDNHPTLTPTTDSDTVTITIVAVNDPPTPVTNTLSVPQGSSATIDNSFITATDPDSLAANRVYTVSSLPTHGKLFINGVEAGIGSTFTEADLTAGNLSYTNDGFTINDDGFSFSVNDRDGGVSTGSLTIDVTTGTPATIPDAGTLTGQPQEDGLLAIDNVTLRGSTSYTLTALPSHGTLYLNGNALALSGSFTQTDINNGNLVYVSDGVEPDTYGSTDAFSVTRTGGTVSGSSTVSLTVTPNNDAPTISQTTGTIATNQSGGTLVEENTGGGDASSFALTNVSNAVKLTTANLQWNDSDNSVGELDYVVDTIPSGGSISRWNGSAWVALSVGSRFTAQDVADGNIAYFHSASSELRNDSVSFYLEDGGVVELGDVVINPGVGVSEAGSKTVSDGSSSISIDQGDVARSPSRTVNFTISNVNDAPVAANGNFSVQEGYSNVDNDPTPNNPGRIQVLNSTIISVSDSDNPNSDLTYTILTVPSAGELQFDTDNNGTFETTLVGGETFTVAQLNAGQLRYVHDGSEGLTDSFTFRATDLEPLDSNVATVTIDIVPVNDPPVIVTNLPLTVNEGSVGNSITTALLNSIDPDNADPQVQYRISSAVTKGQLYLDNGGVKTILGVGSAFTLQDVIDGKLKYTHDGSEPDLLLASVDDSFAFIVSDSSGSNEPADVFNIHVNPVNDAPQLSGLGGTLNVVEDQAATVIDSSVTF</sequence>
<dbReference type="EMBL" id="LAJX01000148">
    <property type="protein sequence ID" value="KJV05960.1"/>
    <property type="molecule type" value="Genomic_DNA"/>
</dbReference>
<evidence type="ECO:0000256" key="1">
    <source>
        <dbReference type="ARBA" id="ARBA00022729"/>
    </source>
</evidence>
<dbReference type="InterPro" id="IPR051561">
    <property type="entry name" value="FRAS1_ECM"/>
</dbReference>
<dbReference type="InterPro" id="IPR039005">
    <property type="entry name" value="CSPG_rpt"/>
</dbReference>
<dbReference type="InterPro" id="IPR013783">
    <property type="entry name" value="Ig-like_fold"/>
</dbReference>
<keyword evidence="2" id="KW-0677">Repeat</keyword>
<protein>
    <recommendedName>
        <fullName evidence="4">Cadherin domain-containing protein</fullName>
    </recommendedName>
</protein>
<dbReference type="NCBIfam" id="TIGR01965">
    <property type="entry name" value="VCBS_repeat"/>
    <property type="match status" value="1"/>
</dbReference>
<dbReference type="AlphaFoldDB" id="A0A0F3IGN1"/>
<dbReference type="Gene3D" id="2.60.40.10">
    <property type="entry name" value="Immunoglobulins"/>
    <property type="match status" value="1"/>
</dbReference>
<dbReference type="InterPro" id="IPR002126">
    <property type="entry name" value="Cadherin-like_dom"/>
</dbReference>
<dbReference type="PROSITE" id="PS51854">
    <property type="entry name" value="CSPG"/>
    <property type="match status" value="4"/>
</dbReference>
<keyword evidence="6" id="KW-1185">Reference proteome</keyword>
<dbReference type="PROSITE" id="PS50268">
    <property type="entry name" value="CADHERIN_2"/>
    <property type="match status" value="1"/>
</dbReference>
<reference evidence="5 6" key="2">
    <citation type="journal article" date="2016" name="Microb. Ecol.">
        <title>Genome Characteristics of a Novel Type I Methanotroph (Sn10-6) Isolated from a Flooded Indian Rice Field.</title>
        <authorList>
            <person name="Rahalkar M.C."/>
            <person name="Pandit P.S."/>
            <person name="Dhakephalkar P.K."/>
            <person name="Pore S."/>
            <person name="Arora P."/>
            <person name="Kapse N."/>
        </authorList>
    </citation>
    <scope>NUCLEOTIDE SEQUENCE [LARGE SCALE GENOMIC DNA]</scope>
    <source>
        <strain evidence="5 6">Sn10-6</strain>
    </source>
</reference>
<dbReference type="PANTHER" id="PTHR45739">
    <property type="entry name" value="MATRIX PROTEIN, PUTATIVE-RELATED"/>
    <property type="match status" value="1"/>
</dbReference>
<evidence type="ECO:0000256" key="2">
    <source>
        <dbReference type="ARBA" id="ARBA00022737"/>
    </source>
</evidence>
<evidence type="ECO:0000313" key="5">
    <source>
        <dbReference type="EMBL" id="KJV05960.1"/>
    </source>
</evidence>
<organism evidence="5 6">
    <name type="scientific">Methylocucumis oryzae</name>
    <dbReference type="NCBI Taxonomy" id="1632867"/>
    <lineage>
        <taxon>Bacteria</taxon>
        <taxon>Pseudomonadati</taxon>
        <taxon>Pseudomonadota</taxon>
        <taxon>Gammaproteobacteria</taxon>
        <taxon>Methylococcales</taxon>
        <taxon>Methylococcaceae</taxon>
        <taxon>Methylocucumis</taxon>
    </lineage>
</organism>
<keyword evidence="3" id="KW-0325">Glycoprotein</keyword>
<dbReference type="InterPro" id="IPR010221">
    <property type="entry name" value="VCBS_dom"/>
</dbReference>
<dbReference type="GO" id="GO:0007156">
    <property type="term" value="P:homophilic cell adhesion via plasma membrane adhesion molecules"/>
    <property type="evidence" value="ECO:0007669"/>
    <property type="project" value="InterPro"/>
</dbReference>
<dbReference type="GO" id="GO:0009653">
    <property type="term" value="P:anatomical structure morphogenesis"/>
    <property type="evidence" value="ECO:0007669"/>
    <property type="project" value="TreeGrafter"/>
</dbReference>
<dbReference type="GO" id="GO:0005509">
    <property type="term" value="F:calcium ion binding"/>
    <property type="evidence" value="ECO:0007669"/>
    <property type="project" value="InterPro"/>
</dbReference>
<dbReference type="PANTHER" id="PTHR45739:SF8">
    <property type="entry name" value="FRAS1-RELATED EXTRACELLULAR MATRIX PROTEIN 1"/>
    <property type="match status" value="1"/>
</dbReference>
<dbReference type="InterPro" id="IPR040853">
    <property type="entry name" value="RapA2_cadherin-like"/>
</dbReference>
<reference evidence="6" key="1">
    <citation type="submission" date="2015-03" db="EMBL/GenBank/DDBJ databases">
        <title>Draft genome sequence of a novel methanotroph (Sn10-6) isolated from flooded ricefield rhizosphere in India.</title>
        <authorList>
            <person name="Pandit P.S."/>
            <person name="Pore S.D."/>
            <person name="Arora P."/>
            <person name="Kapse N.G."/>
            <person name="Dhakephalkar P.K."/>
            <person name="Rahalkar M.C."/>
        </authorList>
    </citation>
    <scope>NUCLEOTIDE SEQUENCE [LARGE SCALE GENOMIC DNA]</scope>
    <source>
        <strain evidence="6">Sn10-6</strain>
    </source>
</reference>
<dbReference type="RefSeq" id="WP_045779774.1">
    <property type="nucleotide sequence ID" value="NZ_LAJX01000148.1"/>
</dbReference>
<name>A0A0F3IGN1_9GAMM</name>
<comment type="caution">
    <text evidence="5">The sequence shown here is derived from an EMBL/GenBank/DDBJ whole genome shotgun (WGS) entry which is preliminary data.</text>
</comment>